<accession>A0A7R7TBM3</accession>
<dbReference type="InterPro" id="IPR003780">
    <property type="entry name" value="COX15/CtaA_fam"/>
</dbReference>
<evidence type="ECO:0000256" key="6">
    <source>
        <dbReference type="ARBA" id="ARBA00022692"/>
    </source>
</evidence>
<feature type="transmembrane region" description="Helical" evidence="15">
    <location>
        <begin position="142"/>
        <end position="163"/>
    </location>
</feature>
<proteinExistence type="inferred from homology"/>
<feature type="transmembrane region" description="Helical" evidence="15">
    <location>
        <begin position="175"/>
        <end position="199"/>
    </location>
</feature>
<dbReference type="PANTHER" id="PTHR43448:SF7">
    <property type="entry name" value="4-HYDROXYBENZOATE SOLANESYLTRANSFERASE"/>
    <property type="match status" value="1"/>
</dbReference>
<evidence type="ECO:0000256" key="2">
    <source>
        <dbReference type="ARBA" id="ARBA00004919"/>
    </source>
</evidence>
<keyword evidence="9 15" id="KW-0472">Membrane</keyword>
<keyword evidence="7 15" id="KW-1133">Transmembrane helix</keyword>
<feature type="transmembrane region" description="Helical" evidence="15">
    <location>
        <begin position="468"/>
        <end position="487"/>
    </location>
</feature>
<feature type="transmembrane region" description="Helical" evidence="15">
    <location>
        <begin position="347"/>
        <end position="366"/>
    </location>
</feature>
<dbReference type="Gene3D" id="1.10.357.140">
    <property type="entry name" value="UbiA prenyltransferase"/>
    <property type="match status" value="1"/>
</dbReference>
<dbReference type="Pfam" id="PF01040">
    <property type="entry name" value="UbiA"/>
    <property type="match status" value="1"/>
</dbReference>
<protein>
    <recommendedName>
        <fullName evidence="11 15">Protoheme IX farnesyltransferase</fullName>
        <ecNumber evidence="3 15">2.5.1.141</ecNumber>
    </recommendedName>
    <alternativeName>
        <fullName evidence="12 15">Heme B farnesyltransferase</fullName>
    </alternativeName>
    <alternativeName>
        <fullName evidence="10 15">Heme O synthase</fullName>
    </alternativeName>
</protein>
<feature type="transmembrane region" description="Helical" evidence="15">
    <location>
        <begin position="229"/>
        <end position="249"/>
    </location>
</feature>
<dbReference type="NCBIfam" id="TIGR01473">
    <property type="entry name" value="cyoE_ctaB"/>
    <property type="match status" value="1"/>
</dbReference>
<evidence type="ECO:0000256" key="14">
    <source>
        <dbReference type="ARBA" id="ARBA00061248"/>
    </source>
</evidence>
<evidence type="ECO:0000256" key="3">
    <source>
        <dbReference type="ARBA" id="ARBA00012292"/>
    </source>
</evidence>
<evidence type="ECO:0000256" key="11">
    <source>
        <dbReference type="ARBA" id="ARBA00040810"/>
    </source>
</evidence>
<dbReference type="PANTHER" id="PTHR43448">
    <property type="entry name" value="PROTOHEME IX FARNESYLTRANSFERASE, MITOCHONDRIAL"/>
    <property type="match status" value="1"/>
</dbReference>
<feature type="transmembrane region" description="Helical" evidence="15">
    <location>
        <begin position="76"/>
        <end position="96"/>
    </location>
</feature>
<dbReference type="InterPro" id="IPR044878">
    <property type="entry name" value="UbiA_sf"/>
</dbReference>
<evidence type="ECO:0000256" key="1">
    <source>
        <dbReference type="ARBA" id="ARBA00004429"/>
    </source>
</evidence>
<evidence type="ECO:0000256" key="7">
    <source>
        <dbReference type="ARBA" id="ARBA00022989"/>
    </source>
</evidence>
<feature type="transmembrane region" description="Helical" evidence="15">
    <location>
        <begin position="564"/>
        <end position="584"/>
    </location>
</feature>
<comment type="miscellaneous">
    <text evidence="15">Carbon 2 of the heme B porphyrin ring is defined according to the Fischer nomenclature.</text>
</comment>
<keyword evidence="4 15" id="KW-1003">Cell membrane</keyword>
<evidence type="ECO:0000256" key="15">
    <source>
        <dbReference type="HAMAP-Rule" id="MF_00154"/>
    </source>
</evidence>
<evidence type="ECO:0000256" key="9">
    <source>
        <dbReference type="ARBA" id="ARBA00023136"/>
    </source>
</evidence>
<feature type="transmembrane region" description="Helical" evidence="15">
    <location>
        <begin position="414"/>
        <end position="436"/>
    </location>
</feature>
<reference evidence="17" key="1">
    <citation type="submission" date="2021-01" db="EMBL/GenBank/DDBJ databases">
        <title>Complete Genome Sequence of Thermus thermophilus Strain HB5018, Isolated from Mine Onsen Hot Spring.</title>
        <authorList>
            <person name="Miyazaki K."/>
            <person name="Moriya T."/>
            <person name="Nemoto N."/>
            <person name="Oshima T."/>
            <person name="Yura K."/>
            <person name="Bessho Y."/>
        </authorList>
    </citation>
    <scope>NUCLEOTIDE SEQUENCE [LARGE SCALE GENOMIC DNA]</scope>
    <source>
        <strain evidence="17">HB5018</strain>
    </source>
</reference>
<dbReference type="GO" id="GO:0005886">
    <property type="term" value="C:plasma membrane"/>
    <property type="evidence" value="ECO:0007669"/>
    <property type="project" value="UniProtKB-SubCell"/>
</dbReference>
<keyword evidence="8 15" id="KW-0350">Heme biosynthesis</keyword>
<feature type="transmembrane region" description="Helical" evidence="15">
    <location>
        <begin position="261"/>
        <end position="280"/>
    </location>
</feature>
<dbReference type="HAMAP" id="MF_00154">
    <property type="entry name" value="CyoE_CtaB"/>
    <property type="match status" value="1"/>
</dbReference>
<dbReference type="GO" id="GO:0006784">
    <property type="term" value="P:heme A biosynthetic process"/>
    <property type="evidence" value="ECO:0007669"/>
    <property type="project" value="InterPro"/>
</dbReference>
<sequence length="617" mass="66530">MGAADGSVGMKTPAWSRLAGYAWGVLLWNVLVALFGAYVRATGSGAGCGAHWPTCNGEVIPRAPQVETLIEFTHRATSGLAFLSVLALFLWALRAFPKGHPARFGAGLALFFMVTESLVGASLVLFGWTADNVSRERAVVQMVHLANTYFLLAALALTAWWASGGGPLRLRGQGAVGLALFLGLLALLFLGMSGAVTALGDLLFPVGSTLEALERSLTPGEHFLVRLRVLHPLIAVSVGLYVVFAGYLVAHLRPSPLTRRLAQGLAYLYGAQLLAGLINVALKAPVWMQILHLLLAYAIWLLFVFLATSALERGAKRVELGEGGEAVHRGTGGATWRDYLALTKPRVISLLLFTALFGALIAAKGWPGLGVFLAVALGGYMMAGAANAINMVVDRDIDARMKRTAKRPTVTQRVSSRDALLFAFALAVLGFAVLWWGANLLAATLALMGLIWYVLVYTLYLKRRTWHNIVIGGAAGAFPPLVGWAAVTGELSLFAWYLFALIFFWTPVHFWALALMIQDDYRAVGVPMLPVVLGERATVIQIALYALLTALISLMPLLLGELGLLYLAASLLLNALLLLKSLALYRRPERRTAVSLYKYSMLYLALLFAAMAVDRAV</sequence>
<evidence type="ECO:0000256" key="8">
    <source>
        <dbReference type="ARBA" id="ARBA00023133"/>
    </source>
</evidence>
<name>A0A7R7TBM3_THETH</name>
<evidence type="ECO:0000256" key="5">
    <source>
        <dbReference type="ARBA" id="ARBA00022679"/>
    </source>
</evidence>
<evidence type="ECO:0000256" key="12">
    <source>
        <dbReference type="ARBA" id="ARBA00042475"/>
    </source>
</evidence>
<evidence type="ECO:0000313" key="16">
    <source>
        <dbReference type="EMBL" id="BCP65132.1"/>
    </source>
</evidence>
<dbReference type="EC" id="2.5.1.141" evidence="3 15"/>
<dbReference type="CDD" id="cd13957">
    <property type="entry name" value="PT_UbiA_Cox10"/>
    <property type="match status" value="1"/>
</dbReference>
<keyword evidence="5 15" id="KW-0808">Transferase</keyword>
<comment type="function">
    <text evidence="15">Converts heme B (protoheme IX) to heme O by substitution of the vinyl group on carbon 2 of heme B porphyrin ring with a hydroxyethyl farnesyl side group.</text>
</comment>
<comment type="pathway">
    <text evidence="2 15">Porphyrin-containing compound metabolism; heme O biosynthesis; heme O from protoheme: step 1/1.</text>
</comment>
<dbReference type="FunFam" id="1.10.357.140:FF:000001">
    <property type="entry name" value="Protoheme IX farnesyltransferase"/>
    <property type="match status" value="1"/>
</dbReference>
<feature type="transmembrane region" description="Helical" evidence="15">
    <location>
        <begin position="108"/>
        <end position="130"/>
    </location>
</feature>
<dbReference type="Pfam" id="PF02628">
    <property type="entry name" value="COX15-CtaA"/>
    <property type="match status" value="1"/>
</dbReference>
<evidence type="ECO:0000256" key="13">
    <source>
        <dbReference type="ARBA" id="ARBA00047690"/>
    </source>
</evidence>
<evidence type="ECO:0000313" key="17">
    <source>
        <dbReference type="Proteomes" id="UP000596099"/>
    </source>
</evidence>
<feature type="transmembrane region" description="Helical" evidence="15">
    <location>
        <begin position="372"/>
        <end position="393"/>
    </location>
</feature>
<dbReference type="EMBL" id="AP024270">
    <property type="protein sequence ID" value="BCP65132.1"/>
    <property type="molecule type" value="Genomic_DNA"/>
</dbReference>
<feature type="transmembrane region" description="Helical" evidence="15">
    <location>
        <begin position="596"/>
        <end position="613"/>
    </location>
</feature>
<comment type="similarity">
    <text evidence="14">In the N-terminal section; belongs to the COX15/CtaA family.</text>
</comment>
<comment type="caution">
    <text evidence="15">Lacks conserved residue(s) required for the propagation of feature annotation.</text>
</comment>
<dbReference type="InterPro" id="IPR000537">
    <property type="entry name" value="UbiA_prenyltransferase"/>
</dbReference>
<comment type="catalytic activity">
    <reaction evidence="13 15">
        <text>heme b + (2E,6E)-farnesyl diphosphate + H2O = Fe(II)-heme o + diphosphate</text>
        <dbReference type="Rhea" id="RHEA:28070"/>
        <dbReference type="ChEBI" id="CHEBI:15377"/>
        <dbReference type="ChEBI" id="CHEBI:33019"/>
        <dbReference type="ChEBI" id="CHEBI:60344"/>
        <dbReference type="ChEBI" id="CHEBI:60530"/>
        <dbReference type="ChEBI" id="CHEBI:175763"/>
        <dbReference type="EC" id="2.5.1.141"/>
    </reaction>
</comment>
<evidence type="ECO:0000256" key="4">
    <source>
        <dbReference type="ARBA" id="ARBA00022475"/>
    </source>
</evidence>
<gene>
    <name evidence="15 16" type="primary">ctaB</name>
    <name evidence="16" type="ORF">TthHB5018_00660</name>
</gene>
<feature type="transmembrane region" description="Helical" evidence="15">
    <location>
        <begin position="442"/>
        <end position="461"/>
    </location>
</feature>
<evidence type="ECO:0000256" key="10">
    <source>
        <dbReference type="ARBA" id="ARBA00030253"/>
    </source>
</evidence>
<dbReference type="GO" id="GO:0008495">
    <property type="term" value="F:protoheme IX farnesyltransferase activity"/>
    <property type="evidence" value="ECO:0007669"/>
    <property type="project" value="UniProtKB-UniRule"/>
</dbReference>
<organism evidence="16 17">
    <name type="scientific">Thermus thermophilus</name>
    <dbReference type="NCBI Taxonomy" id="274"/>
    <lineage>
        <taxon>Bacteria</taxon>
        <taxon>Thermotogati</taxon>
        <taxon>Deinococcota</taxon>
        <taxon>Deinococci</taxon>
        <taxon>Thermales</taxon>
        <taxon>Thermaceae</taxon>
        <taxon>Thermus</taxon>
    </lineage>
</organism>
<feature type="transmembrane region" description="Helical" evidence="15">
    <location>
        <begin position="20"/>
        <end position="39"/>
    </location>
</feature>
<comment type="similarity">
    <text evidence="15">Belongs to the UbiA prenyltransferase family. Protoheme IX farnesyltransferase subfamily.</text>
</comment>
<feature type="transmembrane region" description="Helical" evidence="15">
    <location>
        <begin position="538"/>
        <end position="558"/>
    </location>
</feature>
<feature type="transmembrane region" description="Helical" evidence="15">
    <location>
        <begin position="493"/>
        <end position="517"/>
    </location>
</feature>
<dbReference type="NCBIfam" id="NF003349">
    <property type="entry name" value="PRK04375.1-2"/>
    <property type="match status" value="1"/>
</dbReference>
<dbReference type="InterPro" id="IPR006369">
    <property type="entry name" value="Protohaem_IX_farnesylTrfase"/>
</dbReference>
<dbReference type="UniPathway" id="UPA00834">
    <property type="reaction ID" value="UER00712"/>
</dbReference>
<dbReference type="Proteomes" id="UP000596099">
    <property type="component" value="Chromosome"/>
</dbReference>
<keyword evidence="6 15" id="KW-0812">Transmembrane</keyword>
<dbReference type="AlphaFoldDB" id="A0A7R7TBM3"/>
<feature type="transmembrane region" description="Helical" evidence="15">
    <location>
        <begin position="286"/>
        <end position="307"/>
    </location>
</feature>
<comment type="subcellular location">
    <subcellularLocation>
        <location evidence="1">Cell inner membrane</location>
        <topology evidence="1">Multi-pass membrane protein</topology>
    </subcellularLocation>
    <subcellularLocation>
        <location evidence="15">Cell membrane</location>
        <topology evidence="15">Multi-pass membrane protein</topology>
    </subcellularLocation>
</comment>
<dbReference type="GO" id="GO:0048034">
    <property type="term" value="P:heme O biosynthetic process"/>
    <property type="evidence" value="ECO:0007669"/>
    <property type="project" value="UniProtKB-UniRule"/>
</dbReference>